<organism evidence="3 4">
    <name type="scientific">Steinernema glaseri</name>
    <dbReference type="NCBI Taxonomy" id="37863"/>
    <lineage>
        <taxon>Eukaryota</taxon>
        <taxon>Metazoa</taxon>
        <taxon>Ecdysozoa</taxon>
        <taxon>Nematoda</taxon>
        <taxon>Chromadorea</taxon>
        <taxon>Rhabditida</taxon>
        <taxon>Tylenchina</taxon>
        <taxon>Panagrolaimomorpha</taxon>
        <taxon>Strongyloidoidea</taxon>
        <taxon>Steinernematidae</taxon>
        <taxon>Steinernema</taxon>
    </lineage>
</organism>
<dbReference type="InterPro" id="IPR038870">
    <property type="entry name" value="UBAP1"/>
</dbReference>
<dbReference type="InterPro" id="IPR009060">
    <property type="entry name" value="UBA-like_sf"/>
</dbReference>
<feature type="domain" description="UBA" evidence="2">
    <location>
        <begin position="299"/>
        <end position="347"/>
    </location>
</feature>
<evidence type="ECO:0000313" key="4">
    <source>
        <dbReference type="WBParaSite" id="L893_g21222.t1"/>
    </source>
</evidence>
<dbReference type="WBParaSite" id="L893_g21222.t1">
    <property type="protein sequence ID" value="L893_g21222.t1"/>
    <property type="gene ID" value="L893_g21222"/>
</dbReference>
<reference evidence="4" key="1">
    <citation type="submission" date="2016-11" db="UniProtKB">
        <authorList>
            <consortium name="WormBaseParasite"/>
        </authorList>
    </citation>
    <scope>IDENTIFICATION</scope>
</reference>
<dbReference type="PANTHER" id="PTHR15960:SF5">
    <property type="entry name" value="LD44032P"/>
    <property type="match status" value="1"/>
</dbReference>
<dbReference type="GO" id="GO:0043130">
    <property type="term" value="F:ubiquitin binding"/>
    <property type="evidence" value="ECO:0007669"/>
    <property type="project" value="InterPro"/>
</dbReference>
<feature type="region of interest" description="Disordered" evidence="1">
    <location>
        <begin position="68"/>
        <end position="99"/>
    </location>
</feature>
<keyword evidence="3" id="KW-1185">Reference proteome</keyword>
<dbReference type="GO" id="GO:0000813">
    <property type="term" value="C:ESCRT I complex"/>
    <property type="evidence" value="ECO:0007669"/>
    <property type="project" value="InterPro"/>
</dbReference>
<dbReference type="GO" id="GO:0043162">
    <property type="term" value="P:ubiquitin-dependent protein catabolic process via the multivesicular body sorting pathway"/>
    <property type="evidence" value="ECO:0007669"/>
    <property type="project" value="InterPro"/>
</dbReference>
<feature type="compositionally biased region" description="Low complexity" evidence="1">
    <location>
        <begin position="85"/>
        <end position="99"/>
    </location>
</feature>
<name>A0A1I7YYW3_9BILA</name>
<evidence type="ECO:0000259" key="2">
    <source>
        <dbReference type="PROSITE" id="PS50030"/>
    </source>
</evidence>
<dbReference type="PANTHER" id="PTHR15960">
    <property type="entry name" value="LD44032P"/>
    <property type="match status" value="1"/>
</dbReference>
<dbReference type="AlphaFoldDB" id="A0A1I7YYW3"/>
<protein>
    <submittedName>
        <fullName evidence="4">UBA domain-containing protein</fullName>
    </submittedName>
</protein>
<evidence type="ECO:0000313" key="3">
    <source>
        <dbReference type="Proteomes" id="UP000095287"/>
    </source>
</evidence>
<dbReference type="SUPFAM" id="SSF46934">
    <property type="entry name" value="UBA-like"/>
    <property type="match status" value="1"/>
</dbReference>
<evidence type="ECO:0000256" key="1">
    <source>
        <dbReference type="SAM" id="MobiDB-lite"/>
    </source>
</evidence>
<proteinExistence type="predicted"/>
<accession>A0A1I7YYW3</accession>
<dbReference type="PROSITE" id="PS50030">
    <property type="entry name" value="UBA"/>
    <property type="match status" value="1"/>
</dbReference>
<dbReference type="InterPro" id="IPR015940">
    <property type="entry name" value="UBA"/>
</dbReference>
<dbReference type="Proteomes" id="UP000095287">
    <property type="component" value="Unplaced"/>
</dbReference>
<sequence length="353" mass="38427">MSSHPRSEFIVDVPLDVNYRRILPPATVPIPNIAIEKPRILSVEYDFTAEKKAIAAYNEVLARRKEAAKQKELRKNNNNTIPGAPSTSSSSSTTSSPVPSTSIYFPDGVLKPTVVERKSVPKPNVENGSASSVVAPNVSTAFDLKDFESATNLFDLMELKTIDDKAELEKLLRSTGTAEAVTPSQTRTLVSSSASLFSQPTTSVPNPTIPILQNTVSAPALIAMQAQRGKTSSPKILSAAGERLVKDKKFPREVVEYCEANLSQEEMLKLDYFVKALYNLTVKMKINKAEALIFLQSFNFDEKKRIVVVSDTAMQLCGMGFEGSEVLNALRASAGQRASALDHLLNRSTTASS</sequence>